<proteinExistence type="inferred from homology"/>
<evidence type="ECO:0000256" key="3">
    <source>
        <dbReference type="RuleBase" id="RU362073"/>
    </source>
</evidence>
<dbReference type="EMBL" id="JBEHHI010000001">
    <property type="protein sequence ID" value="MEX5727900.1"/>
    <property type="molecule type" value="Genomic_DNA"/>
</dbReference>
<comment type="caution">
    <text evidence="6">The sequence shown here is derived from an EMBL/GenBank/DDBJ whole genome shotgun (WGS) entry which is preliminary data.</text>
</comment>
<dbReference type="PANTHER" id="PTHR42792">
    <property type="entry name" value="FLAGELLIN"/>
    <property type="match status" value="1"/>
</dbReference>
<protein>
    <recommendedName>
        <fullName evidence="3">Flagellin</fullName>
    </recommendedName>
</protein>
<sequence>MSSILTNSSAMVALQTLKSINTNLAKTQDEISTGKSVATAKDSAAVFAITKVMESDVSGFKSISDSLSLGQSTVAVAANGAKQVGDLLNEIKGKIVAANEDNVDRTALNDEILSLRSQINGIVASAQFNGLNLLDGSQTTFDVLGSMNRDASGAVNTSTIAMSTSTTNLSATAGTALVGAGLASQLGGTAAGTDQSALPGGYDNTGATVIATTATAALTIAPPLTDGTNAGAASRTEATAAQLADATGFLEGDFLQVSIGSVSASYTVREGDQEADIVGGIRAALDDAGANGSAFLIEANGSDLQITNNTGLEQRISVTASRGSGGLSGLAGLSVATGSDAALALGTIEQLIQTTSDAQAALGTTAKRLELQDDFMSTMIDSFKSGIGALVDADMEAASARLQALQVQQQLATQALSIANQAPQNILSLFR</sequence>
<dbReference type="SUPFAM" id="SSF64518">
    <property type="entry name" value="Phase 1 flagellin"/>
    <property type="match status" value="1"/>
</dbReference>
<dbReference type="Pfam" id="PF00669">
    <property type="entry name" value="Flagellin_N"/>
    <property type="match status" value="1"/>
</dbReference>
<gene>
    <name evidence="6" type="ORF">Ga0609869_001253</name>
</gene>
<dbReference type="Pfam" id="PF00700">
    <property type="entry name" value="Flagellin_C"/>
    <property type="match status" value="1"/>
</dbReference>
<comment type="subcellular location">
    <subcellularLocation>
        <location evidence="3">Secreted</location>
    </subcellularLocation>
    <subcellularLocation>
        <location evidence="3">Bacterial flagellum</location>
    </subcellularLocation>
</comment>
<evidence type="ECO:0000313" key="7">
    <source>
        <dbReference type="Proteomes" id="UP001560019"/>
    </source>
</evidence>
<comment type="similarity">
    <text evidence="1 3">Belongs to the bacterial flagellin family.</text>
</comment>
<reference evidence="6 7" key="1">
    <citation type="submission" date="2024-06" db="EMBL/GenBank/DDBJ databases">
        <title>Genome of Rhodovulum iodosum, a marine photoferrotroph.</title>
        <authorList>
            <person name="Bianchini G."/>
            <person name="Nikeleit V."/>
            <person name="Kappler A."/>
            <person name="Bryce C."/>
            <person name="Sanchez-Baracaldo P."/>
        </authorList>
    </citation>
    <scope>NUCLEOTIDE SEQUENCE [LARGE SCALE GENOMIC DNA]</scope>
    <source>
        <strain evidence="6 7">UT/N1</strain>
    </source>
</reference>
<dbReference type="Gene3D" id="1.20.1330.10">
    <property type="entry name" value="f41 fragment of flagellin, N-terminal domain"/>
    <property type="match status" value="1"/>
</dbReference>
<dbReference type="Proteomes" id="UP001560019">
    <property type="component" value="Unassembled WGS sequence"/>
</dbReference>
<dbReference type="InterPro" id="IPR046358">
    <property type="entry name" value="Flagellin_C"/>
</dbReference>
<keyword evidence="7" id="KW-1185">Reference proteome</keyword>
<evidence type="ECO:0000259" key="4">
    <source>
        <dbReference type="Pfam" id="PF00669"/>
    </source>
</evidence>
<evidence type="ECO:0000313" key="6">
    <source>
        <dbReference type="EMBL" id="MEX5727900.1"/>
    </source>
</evidence>
<evidence type="ECO:0000256" key="2">
    <source>
        <dbReference type="ARBA" id="ARBA00023143"/>
    </source>
</evidence>
<keyword evidence="6" id="KW-0969">Cilium</keyword>
<name>A0ABV3XT04_9RHOB</name>
<evidence type="ECO:0000259" key="5">
    <source>
        <dbReference type="Pfam" id="PF00700"/>
    </source>
</evidence>
<dbReference type="RefSeq" id="WP_125403028.1">
    <property type="nucleotide sequence ID" value="NZ_JBEHHI010000001.1"/>
</dbReference>
<feature type="domain" description="Flagellin N-terminal" evidence="4">
    <location>
        <begin position="4"/>
        <end position="139"/>
    </location>
</feature>
<dbReference type="InterPro" id="IPR001029">
    <property type="entry name" value="Flagellin_N"/>
</dbReference>
<keyword evidence="6" id="KW-0966">Cell projection</keyword>
<keyword evidence="2 3" id="KW-0975">Bacterial flagellum</keyword>
<feature type="domain" description="Flagellin C-terminal" evidence="5">
    <location>
        <begin position="346"/>
        <end position="430"/>
    </location>
</feature>
<accession>A0ABV3XT04</accession>
<dbReference type="InterPro" id="IPR001492">
    <property type="entry name" value="Flagellin"/>
</dbReference>
<dbReference type="PANTHER" id="PTHR42792:SF2">
    <property type="entry name" value="FLAGELLIN"/>
    <property type="match status" value="1"/>
</dbReference>
<comment type="function">
    <text evidence="3">Flagellin is the subunit protein which polymerizes to form the filaments of bacterial flagella.</text>
</comment>
<keyword evidence="3" id="KW-0964">Secreted</keyword>
<organism evidence="6 7">
    <name type="scientific">Rhodovulum iodosum</name>
    <dbReference type="NCBI Taxonomy" id="68291"/>
    <lineage>
        <taxon>Bacteria</taxon>
        <taxon>Pseudomonadati</taxon>
        <taxon>Pseudomonadota</taxon>
        <taxon>Alphaproteobacteria</taxon>
        <taxon>Rhodobacterales</taxon>
        <taxon>Paracoccaceae</taxon>
        <taxon>Rhodovulum</taxon>
    </lineage>
</organism>
<keyword evidence="6" id="KW-0282">Flagellum</keyword>
<evidence type="ECO:0000256" key="1">
    <source>
        <dbReference type="ARBA" id="ARBA00005709"/>
    </source>
</evidence>